<accession>A0A6J4RPN9</accession>
<feature type="region of interest" description="Disordered" evidence="1">
    <location>
        <begin position="1"/>
        <end position="84"/>
    </location>
</feature>
<protein>
    <submittedName>
        <fullName evidence="2">Acyl carrier protein</fullName>
    </submittedName>
</protein>
<dbReference type="AlphaFoldDB" id="A0A6J4RPN9"/>
<evidence type="ECO:0000256" key="1">
    <source>
        <dbReference type="SAM" id="MobiDB-lite"/>
    </source>
</evidence>
<proteinExistence type="predicted"/>
<evidence type="ECO:0000313" key="2">
    <source>
        <dbReference type="EMBL" id="CAA9478538.1"/>
    </source>
</evidence>
<feature type="compositionally biased region" description="Basic and acidic residues" evidence="1">
    <location>
        <begin position="17"/>
        <end position="28"/>
    </location>
</feature>
<gene>
    <name evidence="2" type="ORF">AVDCRST_MAG45-6</name>
</gene>
<dbReference type="EMBL" id="CADCVU010000001">
    <property type="protein sequence ID" value="CAA9478538.1"/>
    <property type="molecule type" value="Genomic_DNA"/>
</dbReference>
<feature type="non-terminal residue" evidence="2">
    <location>
        <position position="84"/>
    </location>
</feature>
<name>A0A6J4RPN9_9ACTN</name>
<feature type="compositionally biased region" description="Basic residues" evidence="1">
    <location>
        <begin position="71"/>
        <end position="84"/>
    </location>
</feature>
<feature type="non-terminal residue" evidence="2">
    <location>
        <position position="1"/>
    </location>
</feature>
<sequence>DQRGDPRARALAPGLGARDRAGAHRGEHPLQGGSRRRLARPRDPRNGARGQLRRAHPRRGGGADRLGRPGGRLHPRPRSPGHAL</sequence>
<reference evidence="2" key="1">
    <citation type="submission" date="2020-02" db="EMBL/GenBank/DDBJ databases">
        <authorList>
            <person name="Meier V. D."/>
        </authorList>
    </citation>
    <scope>NUCLEOTIDE SEQUENCE</scope>
    <source>
        <strain evidence="2">AVDCRST_MAG45</strain>
    </source>
</reference>
<organism evidence="2">
    <name type="scientific">uncultured Solirubrobacterales bacterium</name>
    <dbReference type="NCBI Taxonomy" id="768556"/>
    <lineage>
        <taxon>Bacteria</taxon>
        <taxon>Bacillati</taxon>
        <taxon>Actinomycetota</taxon>
        <taxon>Thermoleophilia</taxon>
        <taxon>Solirubrobacterales</taxon>
        <taxon>environmental samples</taxon>
    </lineage>
</organism>